<evidence type="ECO:0000313" key="1">
    <source>
        <dbReference type="EMBL" id="CAH1002599.1"/>
    </source>
</evidence>
<organism evidence="1 2">
    <name type="scientific">Neolewinella maritima</name>
    <dbReference type="NCBI Taxonomy" id="1383882"/>
    <lineage>
        <taxon>Bacteria</taxon>
        <taxon>Pseudomonadati</taxon>
        <taxon>Bacteroidota</taxon>
        <taxon>Saprospiria</taxon>
        <taxon>Saprospirales</taxon>
        <taxon>Lewinellaceae</taxon>
        <taxon>Neolewinella</taxon>
    </lineage>
</organism>
<proteinExistence type="predicted"/>
<keyword evidence="2" id="KW-1185">Reference proteome</keyword>
<comment type="caution">
    <text evidence="1">The sequence shown here is derived from an EMBL/GenBank/DDBJ whole genome shotgun (WGS) entry which is preliminary data.</text>
</comment>
<name>A0ABM9B5D7_9BACT</name>
<evidence type="ECO:0008006" key="3">
    <source>
        <dbReference type="Google" id="ProtNLM"/>
    </source>
</evidence>
<dbReference type="EMBL" id="CAKLPZ010000006">
    <property type="protein sequence ID" value="CAH1002599.1"/>
    <property type="molecule type" value="Genomic_DNA"/>
</dbReference>
<sequence>MASWISLLFILTTCGDAAEDNLSLDTSSLSMTDEEYGVFRYYKYYLTDQRDSIPEEATAAHLENFFGVVLGDEAGSASECQALTLSELQDLLAAESKSAWLRDHGFYLFDLLRWPEDEKKIEDWQKIKSTDILTYGRCRGERIANTELRGRGAATVTVMKSLFGDPVYKKELNNFRYAIEVDSRPNTGITIPLELKNQETFADTLAAQHMEQMGKSTNSVFHKVEIDGTTLSVFARANGLIWQVPTTPPFNYLRVWPENSFEDIKLILEDGRFNVPNNPKDRLEDIRAEPK</sequence>
<protein>
    <recommendedName>
        <fullName evidence="3">DUF4852 domain-containing protein</fullName>
    </recommendedName>
</protein>
<gene>
    <name evidence="1" type="ORF">LEM8419_03471</name>
</gene>
<dbReference type="Proteomes" id="UP000837803">
    <property type="component" value="Unassembled WGS sequence"/>
</dbReference>
<evidence type="ECO:0000313" key="2">
    <source>
        <dbReference type="Proteomes" id="UP000837803"/>
    </source>
</evidence>
<reference evidence="1" key="1">
    <citation type="submission" date="2021-12" db="EMBL/GenBank/DDBJ databases">
        <authorList>
            <person name="Rodrigo-Torres L."/>
            <person name="Arahal R. D."/>
            <person name="Lucena T."/>
        </authorList>
    </citation>
    <scope>NUCLEOTIDE SEQUENCE</scope>
    <source>
        <strain evidence="1">CECT 8419</strain>
    </source>
</reference>
<accession>A0ABM9B5D7</accession>